<reference evidence="1" key="1">
    <citation type="submission" date="2021-05" db="EMBL/GenBank/DDBJ databases">
        <title>Comparative genomics of three Colletotrichum scovillei strains and genetic complementation revealed genes involved fungal growth and virulence on chili pepper.</title>
        <authorList>
            <person name="Hsieh D.-K."/>
            <person name="Chuang S.-C."/>
            <person name="Chen C.-Y."/>
            <person name="Chao Y.-T."/>
            <person name="Lu M.-Y.J."/>
            <person name="Lee M.-H."/>
            <person name="Shih M.-C."/>
        </authorList>
    </citation>
    <scope>NUCLEOTIDE SEQUENCE</scope>
    <source>
        <strain evidence="1">Coll-153</strain>
    </source>
</reference>
<dbReference type="AlphaFoldDB" id="A0A9P7UIU6"/>
<name>A0A9P7UIU6_9PEZI</name>
<comment type="caution">
    <text evidence="1">The sequence shown here is derived from an EMBL/GenBank/DDBJ whole genome shotgun (WGS) entry which is preliminary data.</text>
</comment>
<accession>A0A9P7UIU6</accession>
<sequence>DKLIPGEHESDVRQFVGAHIWKVRLSIISHKLTSSPLQQLFFTSSVPLQLLPRLFHVELVQS</sequence>
<protein>
    <submittedName>
        <fullName evidence="1">Uncharacterized protein</fullName>
    </submittedName>
</protein>
<gene>
    <name evidence="1" type="ORF">JMJ77_007393</name>
</gene>
<organism evidence="1 2">
    <name type="scientific">Colletotrichum scovillei</name>
    <dbReference type="NCBI Taxonomy" id="1209932"/>
    <lineage>
        <taxon>Eukaryota</taxon>
        <taxon>Fungi</taxon>
        <taxon>Dikarya</taxon>
        <taxon>Ascomycota</taxon>
        <taxon>Pezizomycotina</taxon>
        <taxon>Sordariomycetes</taxon>
        <taxon>Hypocreomycetidae</taxon>
        <taxon>Glomerellales</taxon>
        <taxon>Glomerellaceae</taxon>
        <taxon>Colletotrichum</taxon>
        <taxon>Colletotrichum acutatum species complex</taxon>
    </lineage>
</organism>
<dbReference type="Proteomes" id="UP000699042">
    <property type="component" value="Unassembled WGS sequence"/>
</dbReference>
<evidence type="ECO:0000313" key="1">
    <source>
        <dbReference type="EMBL" id="KAG7054922.1"/>
    </source>
</evidence>
<dbReference type="EMBL" id="JAESDN010000002">
    <property type="protein sequence ID" value="KAG7054922.1"/>
    <property type="molecule type" value="Genomic_DNA"/>
</dbReference>
<feature type="non-terminal residue" evidence="1">
    <location>
        <position position="1"/>
    </location>
</feature>
<proteinExistence type="predicted"/>
<feature type="non-terminal residue" evidence="1">
    <location>
        <position position="62"/>
    </location>
</feature>
<keyword evidence="2" id="KW-1185">Reference proteome</keyword>
<evidence type="ECO:0000313" key="2">
    <source>
        <dbReference type="Proteomes" id="UP000699042"/>
    </source>
</evidence>